<feature type="transmembrane region" description="Helical" evidence="1">
    <location>
        <begin position="127"/>
        <end position="149"/>
    </location>
</feature>
<dbReference type="InterPro" id="IPR050469">
    <property type="entry name" value="Diguanylate_Cyclase"/>
</dbReference>
<keyword evidence="1" id="KW-0812">Transmembrane</keyword>
<dbReference type="SMART" id="SM00267">
    <property type="entry name" value="GGDEF"/>
    <property type="match status" value="1"/>
</dbReference>
<dbReference type="AlphaFoldDB" id="A0A0R1TWZ7"/>
<dbReference type="OrthoDB" id="9759607at2"/>
<keyword evidence="1" id="KW-0472">Membrane</keyword>
<dbReference type="InterPro" id="IPR029787">
    <property type="entry name" value="Nucleotide_cyclase"/>
</dbReference>
<dbReference type="PATRIC" id="fig|1423783.4.peg.1144"/>
<feature type="domain" description="GGDEF" evidence="2">
    <location>
        <begin position="250"/>
        <end position="386"/>
    </location>
</feature>
<keyword evidence="4" id="KW-1185">Reference proteome</keyword>
<dbReference type="GO" id="GO:0052621">
    <property type="term" value="F:diguanylate cyclase activity"/>
    <property type="evidence" value="ECO:0007669"/>
    <property type="project" value="TreeGrafter"/>
</dbReference>
<keyword evidence="1" id="KW-1133">Transmembrane helix</keyword>
<gene>
    <name evidence="3" type="ORF">FC50_GL001104</name>
</gene>
<feature type="transmembrane region" description="Helical" evidence="1">
    <location>
        <begin position="161"/>
        <end position="179"/>
    </location>
</feature>
<name>A0A0R1TWZ7_9LACO</name>
<dbReference type="Pfam" id="PF00990">
    <property type="entry name" value="GGDEF"/>
    <property type="match status" value="1"/>
</dbReference>
<proteinExistence type="predicted"/>
<accession>A0A0R1TWZ7</accession>
<organism evidence="3 4">
    <name type="scientific">Lacticaseibacillus pantheris DSM 15945 = JCM 12539 = NBRC 106106</name>
    <dbReference type="NCBI Taxonomy" id="1423783"/>
    <lineage>
        <taxon>Bacteria</taxon>
        <taxon>Bacillati</taxon>
        <taxon>Bacillota</taxon>
        <taxon>Bacilli</taxon>
        <taxon>Lactobacillales</taxon>
        <taxon>Lactobacillaceae</taxon>
        <taxon>Lacticaseibacillus</taxon>
    </lineage>
</organism>
<dbReference type="EMBL" id="AZFJ01000049">
    <property type="protein sequence ID" value="KRL85718.1"/>
    <property type="molecule type" value="Genomic_DNA"/>
</dbReference>
<evidence type="ECO:0000256" key="1">
    <source>
        <dbReference type="SAM" id="Phobius"/>
    </source>
</evidence>
<dbReference type="CDD" id="cd01949">
    <property type="entry name" value="GGDEF"/>
    <property type="match status" value="1"/>
</dbReference>
<protein>
    <recommendedName>
        <fullName evidence="2">GGDEF domain-containing protein</fullName>
    </recommendedName>
</protein>
<dbReference type="Proteomes" id="UP000051922">
    <property type="component" value="Unassembled WGS sequence"/>
</dbReference>
<sequence length="386" mass="43070">MMSSTLRGAEPRLGERDLMVAITGFAWVVMTLFSVAFIALLQQLMHWVDWDVEDTVTWPWRHELAYTAFFALSSTVILSLVNILSEPLVGLTMTNCVLLILSTYNNVILTLRNKVVATAWTLALVSIYFPGFSWPLVVLFTGYVFLLWAEQRWFLPFDAHPTVTVLVQFYLGVGYWLLADNVGMDTRTLPVMLISFAMSAVTCYVFTVLLHNDHVRSLDSAKNARTDGLTGARNWMSFRDDTGTWFDGGTSFLVIAFDIDHFKRINDTYGHLVGNHVLTGFCGSLQATLSAVEPAARLYRTGGEEFMVVVPDMDATAGRQLAKRCQKTIRELQVLDDDGQPVHVTASIGISATTAADERANAVYRRADSLLYRAKQGGRNRIVGDD</sequence>
<dbReference type="Gene3D" id="3.30.70.270">
    <property type="match status" value="1"/>
</dbReference>
<comment type="caution">
    <text evidence="3">The sequence shown here is derived from an EMBL/GenBank/DDBJ whole genome shotgun (WGS) entry which is preliminary data.</text>
</comment>
<dbReference type="SUPFAM" id="SSF55073">
    <property type="entry name" value="Nucleotide cyclase"/>
    <property type="match status" value="1"/>
</dbReference>
<dbReference type="InterPro" id="IPR043128">
    <property type="entry name" value="Rev_trsase/Diguanyl_cyclase"/>
</dbReference>
<dbReference type="NCBIfam" id="TIGR00254">
    <property type="entry name" value="GGDEF"/>
    <property type="match status" value="1"/>
</dbReference>
<feature type="transmembrane region" description="Helical" evidence="1">
    <location>
        <begin position="88"/>
        <end position="107"/>
    </location>
</feature>
<feature type="transmembrane region" description="Helical" evidence="1">
    <location>
        <begin position="64"/>
        <end position="81"/>
    </location>
</feature>
<evidence type="ECO:0000259" key="2">
    <source>
        <dbReference type="PROSITE" id="PS50887"/>
    </source>
</evidence>
<dbReference type="PROSITE" id="PS50887">
    <property type="entry name" value="GGDEF"/>
    <property type="match status" value="1"/>
</dbReference>
<dbReference type="InterPro" id="IPR000160">
    <property type="entry name" value="GGDEF_dom"/>
</dbReference>
<reference evidence="3 4" key="1">
    <citation type="journal article" date="2015" name="Genome Announc.">
        <title>Expanding the biotechnology potential of lactobacilli through comparative genomics of 213 strains and associated genera.</title>
        <authorList>
            <person name="Sun Z."/>
            <person name="Harris H.M."/>
            <person name="McCann A."/>
            <person name="Guo C."/>
            <person name="Argimon S."/>
            <person name="Zhang W."/>
            <person name="Yang X."/>
            <person name="Jeffery I.B."/>
            <person name="Cooney J.C."/>
            <person name="Kagawa T.F."/>
            <person name="Liu W."/>
            <person name="Song Y."/>
            <person name="Salvetti E."/>
            <person name="Wrobel A."/>
            <person name="Rasinkangas P."/>
            <person name="Parkhill J."/>
            <person name="Rea M.C."/>
            <person name="O'Sullivan O."/>
            <person name="Ritari J."/>
            <person name="Douillard F.P."/>
            <person name="Paul Ross R."/>
            <person name="Yang R."/>
            <person name="Briner A.E."/>
            <person name="Felis G.E."/>
            <person name="de Vos W.M."/>
            <person name="Barrangou R."/>
            <person name="Klaenhammer T.R."/>
            <person name="Caufield P.W."/>
            <person name="Cui Y."/>
            <person name="Zhang H."/>
            <person name="O'Toole P.W."/>
        </authorList>
    </citation>
    <scope>NUCLEOTIDE SEQUENCE [LARGE SCALE GENOMIC DNA]</scope>
    <source>
        <strain evidence="3 4">DSM 15945</strain>
    </source>
</reference>
<feature type="transmembrane region" description="Helical" evidence="1">
    <location>
        <begin position="191"/>
        <end position="210"/>
    </location>
</feature>
<evidence type="ECO:0000313" key="4">
    <source>
        <dbReference type="Proteomes" id="UP000051922"/>
    </source>
</evidence>
<feature type="transmembrane region" description="Helical" evidence="1">
    <location>
        <begin position="20"/>
        <end position="44"/>
    </location>
</feature>
<dbReference type="PANTHER" id="PTHR45138">
    <property type="entry name" value="REGULATORY COMPONENTS OF SENSORY TRANSDUCTION SYSTEM"/>
    <property type="match status" value="1"/>
</dbReference>
<dbReference type="STRING" id="1423783.FC50_GL001104"/>
<evidence type="ECO:0000313" key="3">
    <source>
        <dbReference type="EMBL" id="KRL85718.1"/>
    </source>
</evidence>
<dbReference type="PANTHER" id="PTHR45138:SF9">
    <property type="entry name" value="DIGUANYLATE CYCLASE DGCM-RELATED"/>
    <property type="match status" value="1"/>
</dbReference>